<feature type="chain" id="PRO_5029635943" evidence="3">
    <location>
        <begin position="25"/>
        <end position="125"/>
    </location>
</feature>
<gene>
    <name evidence="4" type="ORF">AMELA_G00211050</name>
</gene>
<keyword evidence="2" id="KW-0812">Transmembrane</keyword>
<keyword evidence="2" id="KW-1133">Transmembrane helix</keyword>
<keyword evidence="5" id="KW-1185">Reference proteome</keyword>
<evidence type="ECO:0000256" key="1">
    <source>
        <dbReference type="SAM" id="MobiDB-lite"/>
    </source>
</evidence>
<proteinExistence type="predicted"/>
<evidence type="ECO:0000313" key="5">
    <source>
        <dbReference type="Proteomes" id="UP000593565"/>
    </source>
</evidence>
<evidence type="ECO:0000313" key="4">
    <source>
        <dbReference type="EMBL" id="KAF4077696.1"/>
    </source>
</evidence>
<comment type="caution">
    <text evidence="4">The sequence shown here is derived from an EMBL/GenBank/DDBJ whole genome shotgun (WGS) entry which is preliminary data.</text>
</comment>
<feature type="region of interest" description="Disordered" evidence="1">
    <location>
        <begin position="43"/>
        <end position="71"/>
    </location>
</feature>
<evidence type="ECO:0000256" key="3">
    <source>
        <dbReference type="SAM" id="SignalP"/>
    </source>
</evidence>
<evidence type="ECO:0000256" key="2">
    <source>
        <dbReference type="SAM" id="Phobius"/>
    </source>
</evidence>
<accession>A0A7J6A4L1</accession>
<dbReference type="EMBL" id="JAAGNN010000018">
    <property type="protein sequence ID" value="KAF4077696.1"/>
    <property type="molecule type" value="Genomic_DNA"/>
</dbReference>
<sequence length="125" mass="13746">MAFKMAFAVCLVLWLLVNVDDVSSRPTGVRRDVDRLESTPVRVQTKDPDFGPVRGSERVPNTGDRGSVQKQNGGLKEFLRKTIQHFKRHAPPATVYALPVSLIAISLLCCVTCAIDRPVPLEGGF</sequence>
<name>A0A7J6A4L1_AMEME</name>
<dbReference type="Proteomes" id="UP000593565">
    <property type="component" value="Unassembled WGS sequence"/>
</dbReference>
<keyword evidence="2" id="KW-0472">Membrane</keyword>
<feature type="transmembrane region" description="Helical" evidence="2">
    <location>
        <begin position="96"/>
        <end position="115"/>
    </location>
</feature>
<reference evidence="4 5" key="1">
    <citation type="submission" date="2020-02" db="EMBL/GenBank/DDBJ databases">
        <title>A chromosome-scale genome assembly of the black bullhead catfish (Ameiurus melas).</title>
        <authorList>
            <person name="Wen M."/>
            <person name="Zham M."/>
            <person name="Cabau C."/>
            <person name="Klopp C."/>
            <person name="Donnadieu C."/>
            <person name="Roques C."/>
            <person name="Bouchez O."/>
            <person name="Lampietro C."/>
            <person name="Jouanno E."/>
            <person name="Herpin A."/>
            <person name="Louis A."/>
            <person name="Berthelot C."/>
            <person name="Parey E."/>
            <person name="Roest-Crollius H."/>
            <person name="Braasch I."/>
            <person name="Postlethwait J."/>
            <person name="Robinson-Rechavi M."/>
            <person name="Echchiki A."/>
            <person name="Begum T."/>
            <person name="Montfort J."/>
            <person name="Schartl M."/>
            <person name="Bobe J."/>
            <person name="Guiguen Y."/>
        </authorList>
    </citation>
    <scope>NUCLEOTIDE SEQUENCE [LARGE SCALE GENOMIC DNA]</scope>
    <source>
        <strain evidence="4">M_S1</strain>
        <tissue evidence="4">Blood</tissue>
    </source>
</reference>
<protein>
    <submittedName>
        <fullName evidence="4">Uncharacterized protein</fullName>
    </submittedName>
</protein>
<keyword evidence="3" id="KW-0732">Signal</keyword>
<feature type="signal peptide" evidence="3">
    <location>
        <begin position="1"/>
        <end position="24"/>
    </location>
</feature>
<dbReference type="AlphaFoldDB" id="A0A7J6A4L1"/>
<organism evidence="4 5">
    <name type="scientific">Ameiurus melas</name>
    <name type="common">Black bullhead</name>
    <name type="synonym">Silurus melas</name>
    <dbReference type="NCBI Taxonomy" id="219545"/>
    <lineage>
        <taxon>Eukaryota</taxon>
        <taxon>Metazoa</taxon>
        <taxon>Chordata</taxon>
        <taxon>Craniata</taxon>
        <taxon>Vertebrata</taxon>
        <taxon>Euteleostomi</taxon>
        <taxon>Actinopterygii</taxon>
        <taxon>Neopterygii</taxon>
        <taxon>Teleostei</taxon>
        <taxon>Ostariophysi</taxon>
        <taxon>Siluriformes</taxon>
        <taxon>Ictaluridae</taxon>
        <taxon>Ameiurus</taxon>
    </lineage>
</organism>